<keyword evidence="1" id="KW-0863">Zinc-finger</keyword>
<name>A0ABP1Q3R9_9HEXA</name>
<evidence type="ECO:0000313" key="5">
    <source>
        <dbReference type="Proteomes" id="UP001642540"/>
    </source>
</evidence>
<dbReference type="Gene3D" id="3.30.160.60">
    <property type="entry name" value="Classic Zinc Finger"/>
    <property type="match status" value="1"/>
</dbReference>
<comment type="caution">
    <text evidence="4">The sequence shown here is derived from an EMBL/GenBank/DDBJ whole genome shotgun (WGS) entry which is preliminary data.</text>
</comment>
<feature type="compositionally biased region" description="Acidic residues" evidence="2">
    <location>
        <begin position="223"/>
        <end position="234"/>
    </location>
</feature>
<evidence type="ECO:0000259" key="3">
    <source>
        <dbReference type="PROSITE" id="PS50157"/>
    </source>
</evidence>
<feature type="compositionally biased region" description="Low complexity" evidence="2">
    <location>
        <begin position="235"/>
        <end position="245"/>
    </location>
</feature>
<dbReference type="EMBL" id="CAXLJM020000019">
    <property type="protein sequence ID" value="CAL8085710.1"/>
    <property type="molecule type" value="Genomic_DNA"/>
</dbReference>
<dbReference type="PROSITE" id="PS50157">
    <property type="entry name" value="ZINC_FINGER_C2H2_2"/>
    <property type="match status" value="1"/>
</dbReference>
<dbReference type="PROSITE" id="PS00028">
    <property type="entry name" value="ZINC_FINGER_C2H2_1"/>
    <property type="match status" value="1"/>
</dbReference>
<proteinExistence type="predicted"/>
<gene>
    <name evidence="4" type="ORF">ODALV1_LOCUS6203</name>
</gene>
<evidence type="ECO:0000313" key="4">
    <source>
        <dbReference type="EMBL" id="CAL8085710.1"/>
    </source>
</evidence>
<sequence>MRTLSEHLATQKELRLKSAALLLQPASPPTQNQPPAANVVCPPPPPPVAAKPPTFNEELNKIPNLVHRMTLHEEVKVWKLVTENRSNLMETCGRLEKTKDRLFELLEIYKGKLNSLVYNRDSSSQTEEVGNNDGRMENNRLASAAPVRGDYLATPAGRFSPLVSLPWTTDKNQRSKPMRREITKLKGQISDLEKMNLRLLELLGVYQKTLEERKMGKVAESDALQEEESEDSLSDMEASSDPSSSFVGYQELDDRSIEGKQNNSQVTPRFQSDPEVESDNAMEMDVCGSVNPSSEASIGAVIPILSVPPQASLPAVSLESSDQRLEQPSADVGPSKVRVVDKPFLCSQCDRGYAYPWNLKRHVKKFHKKK</sequence>
<feature type="domain" description="C2H2-type" evidence="3">
    <location>
        <begin position="344"/>
        <end position="370"/>
    </location>
</feature>
<evidence type="ECO:0000256" key="2">
    <source>
        <dbReference type="SAM" id="MobiDB-lite"/>
    </source>
</evidence>
<reference evidence="4 5" key="1">
    <citation type="submission" date="2024-08" db="EMBL/GenBank/DDBJ databases">
        <authorList>
            <person name="Cucini C."/>
            <person name="Frati F."/>
        </authorList>
    </citation>
    <scope>NUCLEOTIDE SEQUENCE [LARGE SCALE GENOMIC DNA]</scope>
</reference>
<organism evidence="4 5">
    <name type="scientific">Orchesella dallaii</name>
    <dbReference type="NCBI Taxonomy" id="48710"/>
    <lineage>
        <taxon>Eukaryota</taxon>
        <taxon>Metazoa</taxon>
        <taxon>Ecdysozoa</taxon>
        <taxon>Arthropoda</taxon>
        <taxon>Hexapoda</taxon>
        <taxon>Collembola</taxon>
        <taxon>Entomobryomorpha</taxon>
        <taxon>Entomobryoidea</taxon>
        <taxon>Orchesellidae</taxon>
        <taxon>Orchesellinae</taxon>
        <taxon>Orchesella</taxon>
    </lineage>
</organism>
<keyword evidence="5" id="KW-1185">Reference proteome</keyword>
<keyword evidence="1" id="KW-0862">Zinc</keyword>
<dbReference type="InterPro" id="IPR036236">
    <property type="entry name" value="Znf_C2H2_sf"/>
</dbReference>
<keyword evidence="1" id="KW-0479">Metal-binding</keyword>
<dbReference type="SUPFAM" id="SSF57667">
    <property type="entry name" value="beta-beta-alpha zinc fingers"/>
    <property type="match status" value="1"/>
</dbReference>
<feature type="region of interest" description="Disordered" evidence="2">
    <location>
        <begin position="215"/>
        <end position="277"/>
    </location>
</feature>
<evidence type="ECO:0000256" key="1">
    <source>
        <dbReference type="PROSITE-ProRule" id="PRU00042"/>
    </source>
</evidence>
<protein>
    <recommendedName>
        <fullName evidence="3">C2H2-type domain-containing protein</fullName>
    </recommendedName>
</protein>
<accession>A0ABP1Q3R9</accession>
<dbReference type="Proteomes" id="UP001642540">
    <property type="component" value="Unassembled WGS sequence"/>
</dbReference>
<feature type="compositionally biased region" description="Polar residues" evidence="2">
    <location>
        <begin position="259"/>
        <end position="270"/>
    </location>
</feature>
<dbReference type="InterPro" id="IPR013087">
    <property type="entry name" value="Znf_C2H2_type"/>
</dbReference>